<evidence type="ECO:0000313" key="2">
    <source>
        <dbReference type="EMBL" id="KAK7690591.1"/>
    </source>
</evidence>
<feature type="region of interest" description="Disordered" evidence="1">
    <location>
        <begin position="8"/>
        <end position="39"/>
    </location>
</feature>
<comment type="caution">
    <text evidence="2">The sequence shown here is derived from an EMBL/GenBank/DDBJ whole genome shotgun (WGS) entry which is preliminary data.</text>
</comment>
<reference evidence="2 3" key="1">
    <citation type="submission" date="2022-09" db="EMBL/GenBank/DDBJ databases">
        <authorList>
            <person name="Palmer J.M."/>
        </authorList>
    </citation>
    <scope>NUCLEOTIDE SEQUENCE [LARGE SCALE GENOMIC DNA]</scope>
    <source>
        <strain evidence="2 3">DSM 7382</strain>
    </source>
</reference>
<feature type="compositionally biased region" description="Basic and acidic residues" evidence="1">
    <location>
        <begin position="104"/>
        <end position="119"/>
    </location>
</feature>
<sequence length="270" mass="30885">MIVALQAWSDSPELPATDRGTSGDIWSSGTPGKPSNSSGLQHWIKISGSWVKIELDSDERVHHPFLPNVYLLERFWLYDSDVDREAEPLGIEASTSASAATSDRSLKRTRTEDERADKRPTKRHRNLWYEDGNVVVQVENTRFRLFRSKLAKQSPILKRLLDERFSLLRDEEEADVKSFNPGFEIVENCPVISFDSTGVRLKDFEELMTAIEDGYPSHLEPPLFSSLARILEASRILQVERREQWARNAINRFIPLTSIPLLLHISQILS</sequence>
<dbReference type="AlphaFoldDB" id="A0AAW0GB31"/>
<keyword evidence="3" id="KW-1185">Reference proteome</keyword>
<accession>A0AAW0GB31</accession>
<organism evidence="2 3">
    <name type="scientific">Cerrena zonata</name>
    <dbReference type="NCBI Taxonomy" id="2478898"/>
    <lineage>
        <taxon>Eukaryota</taxon>
        <taxon>Fungi</taxon>
        <taxon>Dikarya</taxon>
        <taxon>Basidiomycota</taxon>
        <taxon>Agaricomycotina</taxon>
        <taxon>Agaricomycetes</taxon>
        <taxon>Polyporales</taxon>
        <taxon>Cerrenaceae</taxon>
        <taxon>Cerrena</taxon>
    </lineage>
</organism>
<dbReference type="EMBL" id="JASBNA010000006">
    <property type="protein sequence ID" value="KAK7690591.1"/>
    <property type="molecule type" value="Genomic_DNA"/>
</dbReference>
<evidence type="ECO:0000313" key="3">
    <source>
        <dbReference type="Proteomes" id="UP001385951"/>
    </source>
</evidence>
<name>A0AAW0GB31_9APHY</name>
<feature type="compositionally biased region" description="Polar residues" evidence="1">
    <location>
        <begin position="24"/>
        <end position="39"/>
    </location>
</feature>
<feature type="compositionally biased region" description="Low complexity" evidence="1">
    <location>
        <begin position="93"/>
        <end position="102"/>
    </location>
</feature>
<evidence type="ECO:0000256" key="1">
    <source>
        <dbReference type="SAM" id="MobiDB-lite"/>
    </source>
</evidence>
<feature type="region of interest" description="Disordered" evidence="1">
    <location>
        <begin position="89"/>
        <end position="121"/>
    </location>
</feature>
<evidence type="ECO:0008006" key="4">
    <source>
        <dbReference type="Google" id="ProtNLM"/>
    </source>
</evidence>
<dbReference type="Proteomes" id="UP001385951">
    <property type="component" value="Unassembled WGS sequence"/>
</dbReference>
<gene>
    <name evidence="2" type="ORF">QCA50_005689</name>
</gene>
<proteinExistence type="predicted"/>
<protein>
    <recommendedName>
        <fullName evidence="4">BTB domain-containing protein</fullName>
    </recommendedName>
</protein>